<keyword evidence="2" id="KW-1185">Reference proteome</keyword>
<dbReference type="RefSeq" id="WP_143919226.1">
    <property type="nucleotide sequence ID" value="NZ_CANMIK010000115.1"/>
</dbReference>
<dbReference type="Proteomes" id="UP000318833">
    <property type="component" value="Unassembled WGS sequence"/>
</dbReference>
<comment type="caution">
    <text evidence="1">The sequence shown here is derived from an EMBL/GenBank/DDBJ whole genome shotgun (WGS) entry which is preliminary data.</text>
</comment>
<name>A0A554VA36_9FLAO</name>
<reference evidence="1 2" key="1">
    <citation type="submission" date="2019-07" db="EMBL/GenBank/DDBJ databases">
        <title>The draft genome sequence of Aquimarina algiphila M91.</title>
        <authorList>
            <person name="Meng X."/>
        </authorList>
    </citation>
    <scope>NUCLEOTIDE SEQUENCE [LARGE SCALE GENOMIC DNA]</scope>
    <source>
        <strain evidence="1 2">M91</strain>
    </source>
</reference>
<proteinExistence type="predicted"/>
<evidence type="ECO:0000313" key="2">
    <source>
        <dbReference type="Proteomes" id="UP000318833"/>
    </source>
</evidence>
<dbReference type="EMBL" id="VLNR01000152">
    <property type="protein sequence ID" value="TSE02654.1"/>
    <property type="molecule type" value="Genomic_DNA"/>
</dbReference>
<protein>
    <submittedName>
        <fullName evidence="1">Uncharacterized protein</fullName>
    </submittedName>
</protein>
<evidence type="ECO:0000313" key="1">
    <source>
        <dbReference type="EMBL" id="TSE02654.1"/>
    </source>
</evidence>
<accession>A0A554VA36</accession>
<organism evidence="1 2">
    <name type="scientific">Aquimarina algiphila</name>
    <dbReference type="NCBI Taxonomy" id="2047982"/>
    <lineage>
        <taxon>Bacteria</taxon>
        <taxon>Pseudomonadati</taxon>
        <taxon>Bacteroidota</taxon>
        <taxon>Flavobacteriia</taxon>
        <taxon>Flavobacteriales</taxon>
        <taxon>Flavobacteriaceae</taxon>
        <taxon>Aquimarina</taxon>
    </lineage>
</organism>
<gene>
    <name evidence="1" type="ORF">FOF46_30680</name>
</gene>
<dbReference type="AlphaFoldDB" id="A0A554VA36"/>
<sequence length="107" mass="12267">METLSINKTRKRKTTVKPYSKTSINSNTISKLLSAAIVEINQEDQTIFLEAFQINHNYNKGYVITIDTSPIDGEWDMAISFNGELIELTQFQKEQIENQIYNYAIAS</sequence>